<name>A0A367QN27_9NOSO</name>
<proteinExistence type="predicted"/>
<reference evidence="1" key="1">
    <citation type="submission" date="2016-04" db="EMBL/GenBank/DDBJ databases">
        <authorList>
            <person name="Tabuchi Yagui T.R."/>
        </authorList>
    </citation>
    <scope>NUCLEOTIDE SEQUENCE [LARGE SCALE GENOMIC DNA]</scope>
    <source>
        <strain evidence="1">NIES-26</strain>
    </source>
</reference>
<protein>
    <submittedName>
        <fullName evidence="1">Uncharacterized protein</fullName>
    </submittedName>
</protein>
<dbReference type="AlphaFoldDB" id="A0A367QN27"/>
<organism evidence="1 2">
    <name type="scientific">Nostoc minutum NIES-26</name>
    <dbReference type="NCBI Taxonomy" id="1844469"/>
    <lineage>
        <taxon>Bacteria</taxon>
        <taxon>Bacillati</taxon>
        <taxon>Cyanobacteriota</taxon>
        <taxon>Cyanophyceae</taxon>
        <taxon>Nostocales</taxon>
        <taxon>Nostocaceae</taxon>
        <taxon>Nostoc</taxon>
    </lineage>
</organism>
<dbReference type="EMBL" id="LXQD01000315">
    <property type="protein sequence ID" value="RCJ25180.1"/>
    <property type="molecule type" value="Genomic_DNA"/>
</dbReference>
<gene>
    <name evidence="1" type="ORF">A6770_27965</name>
</gene>
<sequence length="75" mass="8212">MFEKWLAVILGTCRSPLASLKKGGKLLKVPLFKGDLEGSKTFCYQQKDFSNILSVVSVNLKLAHVDKIALATSKS</sequence>
<accession>A0A367QN27</accession>
<evidence type="ECO:0000313" key="1">
    <source>
        <dbReference type="EMBL" id="RCJ25180.1"/>
    </source>
</evidence>
<dbReference type="Proteomes" id="UP000252107">
    <property type="component" value="Unassembled WGS sequence"/>
</dbReference>
<evidence type="ECO:0000313" key="2">
    <source>
        <dbReference type="Proteomes" id="UP000252107"/>
    </source>
</evidence>
<comment type="caution">
    <text evidence="1">The sequence shown here is derived from an EMBL/GenBank/DDBJ whole genome shotgun (WGS) entry which is preliminary data.</text>
</comment>
<keyword evidence="2" id="KW-1185">Reference proteome</keyword>